<dbReference type="GeneID" id="30583136"/>
<dbReference type="Pfam" id="PF04135">
    <property type="entry name" value="Nop10p"/>
    <property type="match status" value="1"/>
</dbReference>
<dbReference type="GO" id="GO:1990904">
    <property type="term" value="C:ribonucleoprotein complex"/>
    <property type="evidence" value="ECO:0007669"/>
    <property type="project" value="UniProtKB-KW"/>
</dbReference>
<dbReference type="GO" id="GO:0006364">
    <property type="term" value="P:rRNA processing"/>
    <property type="evidence" value="ECO:0007669"/>
    <property type="project" value="UniProtKB-UniRule"/>
</dbReference>
<gene>
    <name evidence="7" type="primary">nop10</name>
    <name evidence="9" type="ORF">EFE40_09535</name>
    <name evidence="10" type="ORF">SAMN04515625_1334</name>
</gene>
<dbReference type="GO" id="GO:0001522">
    <property type="term" value="P:pseudouridine synthesis"/>
    <property type="evidence" value="ECO:0007669"/>
    <property type="project" value="InterPro"/>
</dbReference>
<dbReference type="RefSeq" id="WP_072561379.1">
    <property type="nucleotide sequence ID" value="NZ_CP017921.1"/>
</dbReference>
<evidence type="ECO:0000256" key="8">
    <source>
        <dbReference type="SAM" id="MobiDB-lite"/>
    </source>
</evidence>
<dbReference type="OrthoDB" id="7259at2157"/>
<evidence type="ECO:0000313" key="11">
    <source>
        <dbReference type="Proteomes" id="UP000198669"/>
    </source>
</evidence>
<dbReference type="EMBL" id="RJJG01000008">
    <property type="protein sequence ID" value="RNI07433.1"/>
    <property type="molecule type" value="Genomic_DNA"/>
</dbReference>
<evidence type="ECO:0000313" key="12">
    <source>
        <dbReference type="Proteomes" id="UP000267921"/>
    </source>
</evidence>
<keyword evidence="5 7" id="KW-0698">rRNA processing</keyword>
<evidence type="ECO:0000313" key="9">
    <source>
        <dbReference type="EMBL" id="RNI07433.1"/>
    </source>
</evidence>
<evidence type="ECO:0000256" key="6">
    <source>
        <dbReference type="ARBA" id="ARBA00023274"/>
    </source>
</evidence>
<dbReference type="GO" id="GO:0030515">
    <property type="term" value="F:snoRNA binding"/>
    <property type="evidence" value="ECO:0007669"/>
    <property type="project" value="InterPro"/>
</dbReference>
<keyword evidence="4 7" id="KW-0690">Ribosome biogenesis</keyword>
<dbReference type="HAMAP" id="MF_00803">
    <property type="entry name" value="Nop10"/>
    <property type="match status" value="1"/>
</dbReference>
<dbReference type="NCBIfam" id="NF009623">
    <property type="entry name" value="PRK13130.1"/>
    <property type="match status" value="1"/>
</dbReference>
<dbReference type="Proteomes" id="UP000267921">
    <property type="component" value="Unassembled WGS sequence"/>
</dbReference>
<dbReference type="AlphaFoldDB" id="A0A1H2VBN0"/>
<evidence type="ECO:0000256" key="5">
    <source>
        <dbReference type="ARBA" id="ARBA00022552"/>
    </source>
</evidence>
<comment type="similarity">
    <text evidence="2 7">Belongs to the NOP10 family.</text>
</comment>
<evidence type="ECO:0000256" key="1">
    <source>
        <dbReference type="ARBA" id="ARBA00002325"/>
    </source>
</evidence>
<dbReference type="SUPFAM" id="SSF144210">
    <property type="entry name" value="Nop10-like SnoRNP"/>
    <property type="match status" value="1"/>
</dbReference>
<name>A0A1H2VBN0_9EURY</name>
<sequence length="51" mass="5833">MGKKILKCISCGEYTLQETCPKCGGRPIKPSPARYSPRDPYGKYRRLSKRN</sequence>
<dbReference type="InterPro" id="IPR036756">
    <property type="entry name" value="H/ACA_rnp_Nop10_sf"/>
</dbReference>
<evidence type="ECO:0000256" key="3">
    <source>
        <dbReference type="ARBA" id="ARBA00018821"/>
    </source>
</evidence>
<feature type="region of interest" description="Disordered" evidence="8">
    <location>
        <begin position="24"/>
        <end position="51"/>
    </location>
</feature>
<comment type="function">
    <text evidence="1 7">Involved in ribosome biogenesis; more specifically in 18S rRNA pseudouridylation and in cleavage of pre-rRNA.</text>
</comment>
<dbReference type="Gene3D" id="2.20.28.40">
    <property type="entry name" value="H/ACA ribonucleoprotein complex, subunit Nop10"/>
    <property type="match status" value="1"/>
</dbReference>
<protein>
    <recommendedName>
        <fullName evidence="3 7">Ribosome biogenesis protein Nop10</fullName>
    </recommendedName>
</protein>
<dbReference type="InterPro" id="IPR007264">
    <property type="entry name" value="H/ACA_rnp_Nop10"/>
</dbReference>
<evidence type="ECO:0000256" key="4">
    <source>
        <dbReference type="ARBA" id="ARBA00022517"/>
    </source>
</evidence>
<evidence type="ECO:0000256" key="7">
    <source>
        <dbReference type="HAMAP-Rule" id="MF_00803"/>
    </source>
</evidence>
<organism evidence="10 11">
    <name type="scientific">Methanohalophilus halophilus</name>
    <dbReference type="NCBI Taxonomy" id="2177"/>
    <lineage>
        <taxon>Archaea</taxon>
        <taxon>Methanobacteriati</taxon>
        <taxon>Methanobacteriota</taxon>
        <taxon>Stenosarchaea group</taxon>
        <taxon>Methanomicrobia</taxon>
        <taxon>Methanosarcinales</taxon>
        <taxon>Methanosarcinaceae</taxon>
        <taxon>Methanohalophilus</taxon>
    </lineage>
</organism>
<reference evidence="9 12" key="2">
    <citation type="submission" date="2018-10" db="EMBL/GenBank/DDBJ databases">
        <title>Cultivation of a novel Methanohalophilus strain from Kebrit Deep of the Red Sea and a genomic comparison of members of the genus Methanohalophilus.</title>
        <authorList>
            <person name="Guan Y."/>
            <person name="Ngugi D.K."/>
            <person name="Stingl U."/>
        </authorList>
    </citation>
    <scope>NUCLEOTIDE SEQUENCE [LARGE SCALE GENOMIC DNA]</scope>
    <source>
        <strain evidence="9 12">DSM 3094</strain>
    </source>
</reference>
<evidence type="ECO:0000313" key="10">
    <source>
        <dbReference type="EMBL" id="SDW65746.1"/>
    </source>
</evidence>
<dbReference type="InterPro" id="IPR023532">
    <property type="entry name" value="Nop10_arc-typ"/>
</dbReference>
<evidence type="ECO:0000256" key="2">
    <source>
        <dbReference type="ARBA" id="ARBA00009462"/>
    </source>
</evidence>
<reference evidence="10 11" key="1">
    <citation type="submission" date="2016-10" db="EMBL/GenBank/DDBJ databases">
        <authorList>
            <person name="de Groot N.N."/>
        </authorList>
    </citation>
    <scope>NUCLEOTIDE SEQUENCE [LARGE SCALE GENOMIC DNA]</scope>
    <source>
        <strain evidence="10 11">Z-7982</strain>
    </source>
</reference>
<dbReference type="EMBL" id="FNMU01000004">
    <property type="protein sequence ID" value="SDW65746.1"/>
    <property type="molecule type" value="Genomic_DNA"/>
</dbReference>
<dbReference type="Proteomes" id="UP000198669">
    <property type="component" value="Unassembled WGS sequence"/>
</dbReference>
<proteinExistence type="inferred from homology"/>
<keyword evidence="6 7" id="KW-0687">Ribonucleoprotein</keyword>
<accession>A0A1H2VBN0</accession>